<evidence type="ECO:0000259" key="3">
    <source>
        <dbReference type="PROSITE" id="PS51430"/>
    </source>
</evidence>
<gene>
    <name evidence="5" type="ORF">DO97_07400</name>
</gene>
<dbReference type="SUPFAM" id="SSF52172">
    <property type="entry name" value="CheY-like"/>
    <property type="match status" value="1"/>
</dbReference>
<keyword evidence="6" id="KW-1185">Reference proteome</keyword>
<dbReference type="PROSITE" id="PS51431">
    <property type="entry name" value="KAIA_C"/>
    <property type="match status" value="1"/>
</dbReference>
<keyword evidence="1" id="KW-0090">Biological rhythms</keyword>
<feature type="domain" description="KaiA C-terminal" evidence="4">
    <location>
        <begin position="184"/>
        <end position="292"/>
    </location>
</feature>
<dbReference type="AlphaFoldDB" id="A0A098TJU5"/>
<evidence type="ECO:0000313" key="5">
    <source>
        <dbReference type="EMBL" id="KGF72600.1"/>
    </source>
</evidence>
<dbReference type="Pfam" id="PF07688">
    <property type="entry name" value="KaiA"/>
    <property type="match status" value="1"/>
</dbReference>
<dbReference type="PROSITE" id="PS51430">
    <property type="entry name" value="KAIA_N"/>
    <property type="match status" value="1"/>
</dbReference>
<dbReference type="EMBL" id="JJML01000023">
    <property type="protein sequence ID" value="KGF72600.1"/>
    <property type="molecule type" value="Genomic_DNA"/>
</dbReference>
<evidence type="ECO:0000256" key="1">
    <source>
        <dbReference type="ARBA" id="ARBA00023108"/>
    </source>
</evidence>
<organism evidence="5 6">
    <name type="scientific">Neosynechococcus sphagnicola sy1</name>
    <dbReference type="NCBI Taxonomy" id="1497020"/>
    <lineage>
        <taxon>Bacteria</taxon>
        <taxon>Bacillati</taxon>
        <taxon>Cyanobacteriota</taxon>
        <taxon>Cyanophyceae</taxon>
        <taxon>Neosynechococcales</taxon>
        <taxon>Neosynechococcaceae</taxon>
        <taxon>Neosynechococcus</taxon>
    </lineage>
</organism>
<dbReference type="SUPFAM" id="SSF101215">
    <property type="entry name" value="KaiA/RbsU domain"/>
    <property type="match status" value="1"/>
</dbReference>
<protein>
    <recommendedName>
        <fullName evidence="2">Circadian clock oscillator protein KaiA</fullName>
    </recommendedName>
</protein>
<accession>A0A098TJU5</accession>
<dbReference type="InterPro" id="IPR011006">
    <property type="entry name" value="CheY-like_superfamily"/>
</dbReference>
<comment type="caution">
    <text evidence="5">The sequence shown here is derived from an EMBL/GenBank/DDBJ whole genome shotgun (WGS) entry which is preliminary data.</text>
</comment>
<dbReference type="Gene3D" id="1.10.1240.30">
    <property type="entry name" value="KaiA/RbsU domain"/>
    <property type="match status" value="1"/>
</dbReference>
<evidence type="ECO:0000313" key="6">
    <source>
        <dbReference type="Proteomes" id="UP000030170"/>
    </source>
</evidence>
<dbReference type="InterPro" id="IPR020844">
    <property type="entry name" value="Circadian_clock_KaiA_N"/>
</dbReference>
<dbReference type="InterPro" id="IPR017944">
    <property type="entry name" value="KaiA/RbsU_helical_domain_sf"/>
</dbReference>
<dbReference type="InterPro" id="IPR011648">
    <property type="entry name" value="Circadian_clock_KaiA"/>
</dbReference>
<name>A0A098TJU5_9CYAN</name>
<dbReference type="STRING" id="1497020.DO97_07400"/>
<feature type="domain" description="KaiA N-terminal" evidence="3">
    <location>
        <begin position="1"/>
        <end position="174"/>
    </location>
</feature>
<proteinExistence type="predicted"/>
<dbReference type="Proteomes" id="UP000030170">
    <property type="component" value="Unassembled WGS sequence"/>
</dbReference>
<dbReference type="SMART" id="SM01247">
    <property type="entry name" value="KaiA"/>
    <property type="match status" value="1"/>
</dbReference>
<evidence type="ECO:0000259" key="4">
    <source>
        <dbReference type="PROSITE" id="PS51431"/>
    </source>
</evidence>
<sequence length="294" mass="33476">MCDVSDTLTLALSQLLAEGFYVVKLFQGTGDLLNFLGQGQQHLDCLIVEHSPDLPQLGERLRSHSILLPTIIVGISIEKPSDSPKPPQTTPDETTNLCLQDAGTVWYHTAEVQTSPTQLSQIRSLIDQAISQFLQLSLTSDSQKGNGELACELTTQAFVMTQQQRLAAKLKERLGYLGVYYKRNPENFFRYLSQGQRQELLDQLKMEYRQIVLTYFSRDSSLNQQIDHFVDLAFFSDISVSKVVEIHMELMDEFAKQLKLEGRSEEILLDYRLTLIDVIAHLGEMYRRSIPRES</sequence>
<dbReference type="InterPro" id="IPR020856">
    <property type="entry name" value="Circadian_clock_protein_KaiA_C"/>
</dbReference>
<dbReference type="Pfam" id="PF21714">
    <property type="entry name" value="KaiA_N"/>
    <property type="match status" value="1"/>
</dbReference>
<evidence type="ECO:0000256" key="2">
    <source>
        <dbReference type="ARBA" id="ARBA00034852"/>
    </source>
</evidence>
<reference evidence="5 6" key="1">
    <citation type="journal article" date="2014" name="Mol. Ecol.">
        <title>Evolution of Synechococcus.</title>
        <authorList>
            <person name="Dvorak P."/>
            <person name="Casamatta D."/>
            <person name="Hasler P."/>
            <person name="Poulickova A."/>
            <person name="Ondrej V."/>
            <person name="Sanges R."/>
        </authorList>
    </citation>
    <scope>NUCLEOTIDE SEQUENCE [LARGE SCALE GENOMIC DNA]</scope>
    <source>
        <strain evidence="5 6">CAUP A 1101</strain>
    </source>
</reference>
<dbReference type="GO" id="GO:0007623">
    <property type="term" value="P:circadian rhythm"/>
    <property type="evidence" value="ECO:0007669"/>
    <property type="project" value="InterPro"/>
</dbReference>
<dbReference type="Gene3D" id="3.40.50.2300">
    <property type="match status" value="1"/>
</dbReference>